<accession>A0A6J4SR11</accession>
<dbReference type="AlphaFoldDB" id="A0A6J4SR11"/>
<evidence type="ECO:0000313" key="2">
    <source>
        <dbReference type="EMBL" id="CAA9502947.1"/>
    </source>
</evidence>
<feature type="domain" description="PIN" evidence="1">
    <location>
        <begin position="4"/>
        <end position="117"/>
    </location>
</feature>
<dbReference type="Gene3D" id="3.40.50.1010">
    <property type="entry name" value="5'-nuclease"/>
    <property type="match status" value="1"/>
</dbReference>
<protein>
    <recommendedName>
        <fullName evidence="1">PIN domain-containing protein</fullName>
    </recommendedName>
</protein>
<dbReference type="InterPro" id="IPR002716">
    <property type="entry name" value="PIN_dom"/>
</dbReference>
<organism evidence="2">
    <name type="scientific">uncultured Sphingomonadaceae bacterium</name>
    <dbReference type="NCBI Taxonomy" id="169976"/>
    <lineage>
        <taxon>Bacteria</taxon>
        <taxon>Pseudomonadati</taxon>
        <taxon>Pseudomonadota</taxon>
        <taxon>Alphaproteobacteria</taxon>
        <taxon>Sphingomonadales</taxon>
        <taxon>Sphingomonadaceae</taxon>
        <taxon>environmental samples</taxon>
    </lineage>
</organism>
<gene>
    <name evidence="2" type="ORF">AVDCRST_MAG39-1487</name>
</gene>
<sequence length="129" mass="14264">MTLVVDSSVILAAMLDERSGGALYEPGQLLNLSVVNLAEVHTDLVERGSSVEDVNSFFPRLPLRIRAFRDVDAERTGRLRAVTRHLGLSLGDRACLSLAKLTNLPVLTADQRWAELDIGVEVRLIRERS</sequence>
<evidence type="ECO:0000259" key="1">
    <source>
        <dbReference type="Pfam" id="PF01850"/>
    </source>
</evidence>
<dbReference type="CDD" id="cd18682">
    <property type="entry name" value="PIN_VapC-like"/>
    <property type="match status" value="1"/>
</dbReference>
<proteinExistence type="predicted"/>
<name>A0A6J4SR11_9SPHN</name>
<dbReference type="EMBL" id="CADCVW010000060">
    <property type="protein sequence ID" value="CAA9502947.1"/>
    <property type="molecule type" value="Genomic_DNA"/>
</dbReference>
<dbReference type="InterPro" id="IPR029060">
    <property type="entry name" value="PIN-like_dom_sf"/>
</dbReference>
<reference evidence="2" key="1">
    <citation type="submission" date="2020-02" db="EMBL/GenBank/DDBJ databases">
        <authorList>
            <person name="Meier V. D."/>
        </authorList>
    </citation>
    <scope>NUCLEOTIDE SEQUENCE</scope>
    <source>
        <strain evidence="2">AVDCRST_MAG39</strain>
    </source>
</reference>
<dbReference type="Pfam" id="PF01850">
    <property type="entry name" value="PIN"/>
    <property type="match status" value="1"/>
</dbReference>
<dbReference type="SUPFAM" id="SSF88723">
    <property type="entry name" value="PIN domain-like"/>
    <property type="match status" value="1"/>
</dbReference>